<comment type="caution">
    <text evidence="6">The sequence shown here is derived from an EMBL/GenBank/DDBJ whole genome shotgun (WGS) entry which is preliminary data.</text>
</comment>
<evidence type="ECO:0000313" key="7">
    <source>
        <dbReference type="Proteomes" id="UP000051621"/>
    </source>
</evidence>
<dbReference type="PANTHER" id="PTHR30419">
    <property type="entry name" value="HTH-TYPE TRANSCRIPTIONAL REGULATOR YBHD"/>
    <property type="match status" value="1"/>
</dbReference>
<dbReference type="InterPro" id="IPR005119">
    <property type="entry name" value="LysR_subst-bd"/>
</dbReference>
<dbReference type="AlphaFoldDB" id="A0A0R1M353"/>
<dbReference type="PANTHER" id="PTHR30419:SF8">
    <property type="entry name" value="NITROGEN ASSIMILATION TRANSCRIPTIONAL ACTIVATOR-RELATED"/>
    <property type="match status" value="1"/>
</dbReference>
<accession>A0A0R1M353</accession>
<dbReference type="InterPro" id="IPR000847">
    <property type="entry name" value="LysR_HTH_N"/>
</dbReference>
<proteinExistence type="inferred from homology"/>
<evidence type="ECO:0000256" key="1">
    <source>
        <dbReference type="ARBA" id="ARBA00009437"/>
    </source>
</evidence>
<keyword evidence="2" id="KW-0805">Transcription regulation</keyword>
<dbReference type="InterPro" id="IPR036388">
    <property type="entry name" value="WH-like_DNA-bd_sf"/>
</dbReference>
<dbReference type="GO" id="GO:0003677">
    <property type="term" value="F:DNA binding"/>
    <property type="evidence" value="ECO:0007669"/>
    <property type="project" value="UniProtKB-KW"/>
</dbReference>
<dbReference type="PROSITE" id="PS50931">
    <property type="entry name" value="HTH_LYSR"/>
    <property type="match status" value="1"/>
</dbReference>
<dbReference type="PATRIC" id="fig|1423731.3.peg.826"/>
<dbReference type="GO" id="GO:0005829">
    <property type="term" value="C:cytosol"/>
    <property type="evidence" value="ECO:0007669"/>
    <property type="project" value="TreeGrafter"/>
</dbReference>
<comment type="similarity">
    <text evidence="1">Belongs to the LysR transcriptional regulatory family.</text>
</comment>
<dbReference type="Pfam" id="PF00126">
    <property type="entry name" value="HTH_1"/>
    <property type="match status" value="1"/>
</dbReference>
<dbReference type="Gene3D" id="1.10.10.10">
    <property type="entry name" value="Winged helix-like DNA-binding domain superfamily/Winged helix DNA-binding domain"/>
    <property type="match status" value="1"/>
</dbReference>
<organism evidence="6 7">
    <name type="scientific">Liquorilactobacillus capillatus DSM 19910</name>
    <dbReference type="NCBI Taxonomy" id="1423731"/>
    <lineage>
        <taxon>Bacteria</taxon>
        <taxon>Bacillati</taxon>
        <taxon>Bacillota</taxon>
        <taxon>Bacilli</taxon>
        <taxon>Lactobacillales</taxon>
        <taxon>Lactobacillaceae</taxon>
        <taxon>Liquorilactobacillus</taxon>
    </lineage>
</organism>
<protein>
    <submittedName>
        <fullName evidence="6">Fhu operon transcription regulator</fullName>
    </submittedName>
</protein>
<dbReference type="OrthoDB" id="9803735at2"/>
<dbReference type="Gene3D" id="3.40.190.290">
    <property type="match status" value="1"/>
</dbReference>
<reference evidence="6 7" key="1">
    <citation type="journal article" date="2015" name="Genome Announc.">
        <title>Expanding the biotechnology potential of lactobacilli through comparative genomics of 213 strains and associated genera.</title>
        <authorList>
            <person name="Sun Z."/>
            <person name="Harris H.M."/>
            <person name="McCann A."/>
            <person name="Guo C."/>
            <person name="Argimon S."/>
            <person name="Zhang W."/>
            <person name="Yang X."/>
            <person name="Jeffery I.B."/>
            <person name="Cooney J.C."/>
            <person name="Kagawa T.F."/>
            <person name="Liu W."/>
            <person name="Song Y."/>
            <person name="Salvetti E."/>
            <person name="Wrobel A."/>
            <person name="Rasinkangas P."/>
            <person name="Parkhill J."/>
            <person name="Rea M.C."/>
            <person name="O'Sullivan O."/>
            <person name="Ritari J."/>
            <person name="Douillard F.P."/>
            <person name="Paul Ross R."/>
            <person name="Yang R."/>
            <person name="Briner A.E."/>
            <person name="Felis G.E."/>
            <person name="de Vos W.M."/>
            <person name="Barrangou R."/>
            <person name="Klaenhammer T.R."/>
            <person name="Caufield P.W."/>
            <person name="Cui Y."/>
            <person name="Zhang H."/>
            <person name="O'Toole P.W."/>
        </authorList>
    </citation>
    <scope>NUCLEOTIDE SEQUENCE [LARGE SCALE GENOMIC DNA]</scope>
    <source>
        <strain evidence="6 7">DSM 19910</strain>
    </source>
</reference>
<evidence type="ECO:0000313" key="6">
    <source>
        <dbReference type="EMBL" id="KRL02461.1"/>
    </source>
</evidence>
<dbReference type="PRINTS" id="PR00039">
    <property type="entry name" value="HTHLYSR"/>
</dbReference>
<dbReference type="Proteomes" id="UP000051621">
    <property type="component" value="Unassembled WGS sequence"/>
</dbReference>
<sequence>MRLMTLDQLFYVIELSQQRTLAETADMLHISQSGLSKAISQLEDELGVKIFERNRYGTGLTTEGKELLPFIQKVIDNTLKFKDYATDLGAKSKKEVFHVVFANTILKPFLQEYLEMQASGKDFRMDLSQDSSAKVVERVAHHEVDLGFAAVNDYNHQYIKKLKFEPVHKGYLRLFTSKQNKISTVKHVDITQIKRQRFVLFDDPYNDAVFRRLQFLCGPLDVILRTSDPWTIVSSIKKLDAVTLARDWQAVFSVYSPLVELPQLSIGHLVNDQFELGWVYDDEMMLPPVLKKLMRKVSSRLKKT</sequence>
<dbReference type="CDD" id="cd05466">
    <property type="entry name" value="PBP2_LTTR_substrate"/>
    <property type="match status" value="1"/>
</dbReference>
<dbReference type="SUPFAM" id="SSF53850">
    <property type="entry name" value="Periplasmic binding protein-like II"/>
    <property type="match status" value="1"/>
</dbReference>
<dbReference type="Pfam" id="PF03466">
    <property type="entry name" value="LysR_substrate"/>
    <property type="match status" value="1"/>
</dbReference>
<evidence type="ECO:0000259" key="5">
    <source>
        <dbReference type="PROSITE" id="PS50931"/>
    </source>
</evidence>
<evidence type="ECO:0000256" key="2">
    <source>
        <dbReference type="ARBA" id="ARBA00023015"/>
    </source>
</evidence>
<keyword evidence="3" id="KW-0238">DNA-binding</keyword>
<name>A0A0R1M353_9LACO</name>
<evidence type="ECO:0000256" key="4">
    <source>
        <dbReference type="ARBA" id="ARBA00023163"/>
    </source>
</evidence>
<dbReference type="SUPFAM" id="SSF46785">
    <property type="entry name" value="Winged helix' DNA-binding domain"/>
    <property type="match status" value="1"/>
</dbReference>
<dbReference type="EMBL" id="AZEF01000013">
    <property type="protein sequence ID" value="KRL02461.1"/>
    <property type="molecule type" value="Genomic_DNA"/>
</dbReference>
<dbReference type="GO" id="GO:0003700">
    <property type="term" value="F:DNA-binding transcription factor activity"/>
    <property type="evidence" value="ECO:0007669"/>
    <property type="project" value="InterPro"/>
</dbReference>
<keyword evidence="4" id="KW-0804">Transcription</keyword>
<feature type="domain" description="HTH lysR-type" evidence="5">
    <location>
        <begin position="4"/>
        <end position="61"/>
    </location>
</feature>
<dbReference type="InterPro" id="IPR036390">
    <property type="entry name" value="WH_DNA-bd_sf"/>
</dbReference>
<dbReference type="STRING" id="1423731.FC81_GL000805"/>
<evidence type="ECO:0000256" key="3">
    <source>
        <dbReference type="ARBA" id="ARBA00023125"/>
    </source>
</evidence>
<dbReference type="InterPro" id="IPR050950">
    <property type="entry name" value="HTH-type_LysR_regulators"/>
</dbReference>
<keyword evidence="7" id="KW-1185">Reference proteome</keyword>
<gene>
    <name evidence="6" type="ORF">FC81_GL000805</name>
</gene>